<dbReference type="PANTHER" id="PTHR45527">
    <property type="entry name" value="NONRIBOSOMAL PEPTIDE SYNTHETASE"/>
    <property type="match status" value="1"/>
</dbReference>
<dbReference type="InterPro" id="IPR000873">
    <property type="entry name" value="AMP-dep_synth/lig_dom"/>
</dbReference>
<dbReference type="Gene3D" id="3.30.300.30">
    <property type="match status" value="1"/>
</dbReference>
<evidence type="ECO:0000259" key="1">
    <source>
        <dbReference type="Pfam" id="PF00501"/>
    </source>
</evidence>
<dbReference type="SUPFAM" id="SSF56801">
    <property type="entry name" value="Acetyl-CoA synthetase-like"/>
    <property type="match status" value="1"/>
</dbReference>
<dbReference type="AlphaFoldDB" id="A0A8F2JFP4"/>
<gene>
    <name evidence="2" type="primary">orf48</name>
</gene>
<keyword evidence="2" id="KW-0436">Ligase</keyword>
<evidence type="ECO:0000313" key="2">
    <source>
        <dbReference type="EMBL" id="QWT72304.1"/>
    </source>
</evidence>
<dbReference type="Gene3D" id="3.40.50.12780">
    <property type="entry name" value="N-terminal domain of ligase-like"/>
    <property type="match status" value="1"/>
</dbReference>
<proteinExistence type="predicted"/>
<protein>
    <submittedName>
        <fullName evidence="2">Long-chain fatty acid--CoA ligase</fullName>
    </submittedName>
</protein>
<dbReference type="GO" id="GO:0043041">
    <property type="term" value="P:amino acid activation for nonribosomal peptide biosynthetic process"/>
    <property type="evidence" value="ECO:0007669"/>
    <property type="project" value="TreeGrafter"/>
</dbReference>
<feature type="domain" description="AMP-dependent synthetase/ligase" evidence="1">
    <location>
        <begin position="20"/>
        <end position="360"/>
    </location>
</feature>
<dbReference type="InterPro" id="IPR042099">
    <property type="entry name" value="ANL_N_sf"/>
</dbReference>
<dbReference type="EMBL" id="MZ394730">
    <property type="protein sequence ID" value="QWT72304.1"/>
    <property type="molecule type" value="Genomic_DNA"/>
</dbReference>
<reference evidence="2" key="1">
    <citation type="journal article" date="2021" name="Angew. Chem. Int. Ed. Engl.">
        <title>Gausemycins A,B - cyclic lipoglycopeptides from Streptomyces sp.</title>
        <authorList>
            <person name="Tyurin A."/>
            <person name="Alferova V."/>
            <person name="Paramonov A."/>
            <person name="Shuvalov M."/>
            <person name="Kudryakova G."/>
            <person name="Rogozhin E."/>
            <person name="Zherebker A."/>
            <person name="Brylev V."/>
            <person name="Chistov A."/>
            <person name="Baranova A."/>
            <person name="Birykov M."/>
            <person name="Ivanov I."/>
            <person name="Prokhorenko I."/>
            <person name="Grammatikova N."/>
            <person name="Kravchenko T."/>
            <person name="Isakova E."/>
            <person name="Mirchink E."/>
            <person name="Gladkikh E."/>
            <person name="Svirshchevskaya E."/>
            <person name="Mardanov A."/>
            <person name="Beletsky A."/>
            <person name="Kocharovskaya M."/>
            <person name="Kulyaeva V."/>
            <person name="Shashkov A."/>
            <person name="Nifantiev N."/>
            <person name="Apt A."/>
            <person name="Majorov K."/>
            <person name="Efimova S."/>
            <person name="Ravin N."/>
            <person name="Nikolaev E."/>
            <person name="Ostroumova O."/>
            <person name="Katrukha G."/>
            <person name="Lapchinskaya O."/>
            <person name="Dontsova O."/>
            <person name="Terekhov S."/>
            <person name="Osterman I."/>
            <person name="Shenkarev Z."/>
            <person name="Korshun V.A."/>
        </authorList>
    </citation>
    <scope>NUCLEOTIDE SEQUENCE</scope>
    <source>
        <strain evidence="2">INA-Ac-5812</strain>
    </source>
</reference>
<reference evidence="2" key="2">
    <citation type="submission" date="2021-06" db="EMBL/GenBank/DDBJ databases">
        <authorList>
            <person name="Alferova V.A."/>
            <person name="Mardanov A.V."/>
            <person name="Beletsky A.V."/>
            <person name="Ravin N.V."/>
            <person name="Osterman I.A."/>
            <person name="Terekhov S.S."/>
        </authorList>
    </citation>
    <scope>NUCLEOTIDE SEQUENCE</scope>
    <source>
        <strain evidence="2">INA-Ac-5812</strain>
    </source>
</reference>
<accession>A0A8F2JFP4</accession>
<dbReference type="PANTHER" id="PTHR45527:SF1">
    <property type="entry name" value="FATTY ACID SYNTHASE"/>
    <property type="match status" value="1"/>
</dbReference>
<dbReference type="GO" id="GO:0005737">
    <property type="term" value="C:cytoplasm"/>
    <property type="evidence" value="ECO:0007669"/>
    <property type="project" value="TreeGrafter"/>
</dbReference>
<dbReference type="RefSeq" id="WP_399933716.1">
    <property type="nucleotide sequence ID" value="NZ_CP172446.1"/>
</dbReference>
<dbReference type="Pfam" id="PF00501">
    <property type="entry name" value="AMP-binding"/>
    <property type="match status" value="1"/>
</dbReference>
<dbReference type="InterPro" id="IPR045851">
    <property type="entry name" value="AMP-bd_C_sf"/>
</dbReference>
<dbReference type="GO" id="GO:0044550">
    <property type="term" value="P:secondary metabolite biosynthetic process"/>
    <property type="evidence" value="ECO:0007669"/>
    <property type="project" value="TreeGrafter"/>
</dbReference>
<organism evidence="2">
    <name type="scientific">Streptomyces kanamyceticus</name>
    <dbReference type="NCBI Taxonomy" id="1967"/>
    <lineage>
        <taxon>Bacteria</taxon>
        <taxon>Bacillati</taxon>
        <taxon>Actinomycetota</taxon>
        <taxon>Actinomycetes</taxon>
        <taxon>Kitasatosporales</taxon>
        <taxon>Streptomycetaceae</taxon>
        <taxon>Streptomyces</taxon>
    </lineage>
</organism>
<dbReference type="GO" id="GO:0031177">
    <property type="term" value="F:phosphopantetheine binding"/>
    <property type="evidence" value="ECO:0007669"/>
    <property type="project" value="TreeGrafter"/>
</dbReference>
<sequence>MTVDVPALASAELVHDLLLRAADVHRDRPSVRDRDGAWSYAELQENADRAAGWLDGLGLRRGMRLLCLLPGSRDFAALLFGAMSRGVILVPVAEHASAYQLRHLLADAAPAAVVTTADRVAELTDVTSVPVLAPAYADVPAAAATGPTGTPDDPALLVYTSGTTARPKGIVCPHGAVVWAARAVAERVGYLPTDVVYCRVPVSFDYGLYQLFLAVLAGAEVVYPHGAASARELVAIRGAGATVVPVVPTLALLLARLGERDPRPTSVRLLTNTGAALTGRDAERVRAAFPDAALICMYGMSECKRISIAAPDEDLAFPGTVGRPLRGTRLFVVGRDGEPVACGGVGEIVVAGPHVMAGYWGPAAAAEQRERFVAAPDGVGRALRTGDFGWVDEGGRLYFHGRRDDLFKRRGWRVSCQEVESAAQDVEGVEQAACVPPGPDGTFTVWTTGAAAPDEVLLGIGARLGAAKTPDRCVPVERMPLTANGKIDKAALEAGAVGGRREPSSYS</sequence>
<name>A0A8F2JFP4_STRKN</name>
<dbReference type="GO" id="GO:0016874">
    <property type="term" value="F:ligase activity"/>
    <property type="evidence" value="ECO:0007669"/>
    <property type="project" value="UniProtKB-KW"/>
</dbReference>